<dbReference type="InterPro" id="IPR002016">
    <property type="entry name" value="Haem_peroxidase"/>
</dbReference>
<feature type="domain" description="Plant heme peroxidase family profile" evidence="20">
    <location>
        <begin position="40"/>
        <end position="314"/>
    </location>
</feature>
<evidence type="ECO:0000256" key="8">
    <source>
        <dbReference type="ARBA" id="ARBA00023002"/>
    </source>
</evidence>
<comment type="similarity">
    <text evidence="19">Belongs to the peroxidase family. Classical plant (class III) peroxidase subfamily.</text>
</comment>
<keyword evidence="5 19" id="KW-0349">Heme</keyword>
<keyword evidence="7 16" id="KW-0106">Calcium</keyword>
<dbReference type="GO" id="GO:0006979">
    <property type="term" value="P:response to oxidative stress"/>
    <property type="evidence" value="ECO:0007669"/>
    <property type="project" value="UniProtKB-UniRule"/>
</dbReference>
<keyword evidence="6 16" id="KW-0479">Metal-binding</keyword>
<comment type="function">
    <text evidence="19">Removal of H(2)O(2), oxidation of toxic reductants, biosynthesis and degradation of lignin, suberization, auxin catabolism, response to environmental stresses such as wounding, pathogen attack and oxidative stress.</text>
</comment>
<keyword evidence="9 16" id="KW-0408">Iron</keyword>
<dbReference type="AlphaFoldDB" id="A0A5J9SZW0"/>
<feature type="disulfide bond" evidence="18">
    <location>
        <begin position="209"/>
        <end position="226"/>
    </location>
</feature>
<feature type="site" description="Transition state stabilizer" evidence="17">
    <location>
        <position position="77"/>
    </location>
</feature>
<keyword evidence="11" id="KW-0325">Glycoprotein</keyword>
<evidence type="ECO:0000256" key="5">
    <source>
        <dbReference type="ARBA" id="ARBA00022617"/>
    </source>
</evidence>
<evidence type="ECO:0000256" key="4">
    <source>
        <dbReference type="ARBA" id="ARBA00022559"/>
    </source>
</evidence>
<feature type="binding site" evidence="16">
    <location>
        <position position="91"/>
    </location>
    <ligand>
        <name>Ca(2+)</name>
        <dbReference type="ChEBI" id="CHEBI:29108"/>
        <label>1</label>
    </ligand>
</feature>
<protein>
    <recommendedName>
        <fullName evidence="19">Peroxidase</fullName>
        <ecNumber evidence="19">1.11.1.7</ecNumber>
    </recommendedName>
</protein>
<dbReference type="OrthoDB" id="2113341at2759"/>
<feature type="binding site" evidence="16">
    <location>
        <position position="245"/>
    </location>
    <ligand>
        <name>Ca(2+)</name>
        <dbReference type="ChEBI" id="CHEBI:29108"/>
        <label>2</label>
    </ligand>
</feature>
<evidence type="ECO:0000256" key="10">
    <source>
        <dbReference type="ARBA" id="ARBA00023157"/>
    </source>
</evidence>
<evidence type="ECO:0000256" key="14">
    <source>
        <dbReference type="PIRSR" id="PIRSR600823-1"/>
    </source>
</evidence>
<feature type="chain" id="PRO_5023978782" description="Peroxidase" evidence="19">
    <location>
        <begin position="29"/>
        <end position="333"/>
    </location>
</feature>
<comment type="catalytic activity">
    <reaction evidence="1 19">
        <text>2 a phenolic donor + H2O2 = 2 a phenolic radical donor + 2 H2O</text>
        <dbReference type="Rhea" id="RHEA:56136"/>
        <dbReference type="ChEBI" id="CHEBI:15377"/>
        <dbReference type="ChEBI" id="CHEBI:16240"/>
        <dbReference type="ChEBI" id="CHEBI:139520"/>
        <dbReference type="ChEBI" id="CHEBI:139521"/>
        <dbReference type="EC" id="1.11.1.7"/>
    </reaction>
</comment>
<evidence type="ECO:0000256" key="19">
    <source>
        <dbReference type="RuleBase" id="RU362060"/>
    </source>
</evidence>
<comment type="cofactor">
    <cofactor evidence="16 19">
        <name>heme b</name>
        <dbReference type="ChEBI" id="CHEBI:60344"/>
    </cofactor>
    <text evidence="16 19">Binds 1 heme b (iron(II)-protoporphyrin IX) group per subunit.</text>
</comment>
<dbReference type="PROSITE" id="PS00436">
    <property type="entry name" value="PEROXIDASE_2"/>
    <property type="match status" value="1"/>
</dbReference>
<name>A0A5J9SZW0_9POAL</name>
<dbReference type="PANTHER" id="PTHR31517:SF51">
    <property type="entry name" value="PEROXIDASE 55"/>
    <property type="match status" value="1"/>
</dbReference>
<dbReference type="Gene3D" id="1.10.520.10">
    <property type="match status" value="1"/>
</dbReference>
<organism evidence="21 22">
    <name type="scientific">Eragrostis curvula</name>
    <name type="common">weeping love grass</name>
    <dbReference type="NCBI Taxonomy" id="38414"/>
    <lineage>
        <taxon>Eukaryota</taxon>
        <taxon>Viridiplantae</taxon>
        <taxon>Streptophyta</taxon>
        <taxon>Embryophyta</taxon>
        <taxon>Tracheophyta</taxon>
        <taxon>Spermatophyta</taxon>
        <taxon>Magnoliopsida</taxon>
        <taxon>Liliopsida</taxon>
        <taxon>Poales</taxon>
        <taxon>Poaceae</taxon>
        <taxon>PACMAD clade</taxon>
        <taxon>Chloridoideae</taxon>
        <taxon>Eragrostideae</taxon>
        <taxon>Eragrostidinae</taxon>
        <taxon>Eragrostis</taxon>
    </lineage>
</organism>
<keyword evidence="13 19" id="KW-0376">Hydrogen peroxide</keyword>
<evidence type="ECO:0000256" key="2">
    <source>
        <dbReference type="ARBA" id="ARBA00004613"/>
    </source>
</evidence>
<evidence type="ECO:0000256" key="3">
    <source>
        <dbReference type="ARBA" id="ARBA00006873"/>
    </source>
</evidence>
<dbReference type="CDD" id="cd00693">
    <property type="entry name" value="secretory_peroxidase"/>
    <property type="match status" value="1"/>
</dbReference>
<dbReference type="Proteomes" id="UP000324897">
    <property type="component" value="Unassembled WGS sequence"/>
</dbReference>
<keyword evidence="12" id="KW-0873">Pyrrolidone carboxylic acid</keyword>
<keyword evidence="22" id="KW-1185">Reference proteome</keyword>
<keyword evidence="8 19" id="KW-0560">Oxidoreductase</keyword>
<feature type="disulfide bond" evidence="18">
    <location>
        <begin position="50"/>
        <end position="125"/>
    </location>
</feature>
<feature type="binding site" evidence="16">
    <location>
        <position position="89"/>
    </location>
    <ligand>
        <name>Ca(2+)</name>
        <dbReference type="ChEBI" id="CHEBI:29108"/>
        <label>1</label>
    </ligand>
</feature>
<evidence type="ECO:0000256" key="1">
    <source>
        <dbReference type="ARBA" id="ARBA00000189"/>
    </source>
</evidence>
<dbReference type="FunFam" id="1.10.520.10:FF:000009">
    <property type="entry name" value="Peroxidase"/>
    <property type="match status" value="1"/>
</dbReference>
<dbReference type="GO" id="GO:0020037">
    <property type="term" value="F:heme binding"/>
    <property type="evidence" value="ECO:0007669"/>
    <property type="project" value="UniProtKB-UniRule"/>
</dbReference>
<evidence type="ECO:0000256" key="13">
    <source>
        <dbReference type="ARBA" id="ARBA00023324"/>
    </source>
</evidence>
<dbReference type="PRINTS" id="PR00461">
    <property type="entry name" value="PLPEROXIDASE"/>
</dbReference>
<dbReference type="InterPro" id="IPR019794">
    <property type="entry name" value="Peroxidases_AS"/>
</dbReference>
<dbReference type="PROSITE" id="PS50873">
    <property type="entry name" value="PEROXIDASE_4"/>
    <property type="match status" value="1"/>
</dbReference>
<dbReference type="InterPro" id="IPR000823">
    <property type="entry name" value="Peroxidase_pln"/>
</dbReference>
<gene>
    <name evidence="21" type="ORF">EJB05_47765</name>
</gene>
<keyword evidence="19" id="KW-0964">Secreted</keyword>
<dbReference type="GO" id="GO:0042744">
    <property type="term" value="P:hydrogen peroxide catabolic process"/>
    <property type="evidence" value="ECO:0007669"/>
    <property type="project" value="UniProtKB-KW"/>
</dbReference>
<feature type="binding site" evidence="16">
    <location>
        <position position="203"/>
    </location>
    <ligand>
        <name>Ca(2+)</name>
        <dbReference type="ChEBI" id="CHEBI:29108"/>
        <label>2</label>
    </ligand>
</feature>
<evidence type="ECO:0000313" key="21">
    <source>
        <dbReference type="EMBL" id="TVU04639.1"/>
    </source>
</evidence>
<keyword evidence="4 19" id="KW-0575">Peroxidase</keyword>
<evidence type="ECO:0000256" key="12">
    <source>
        <dbReference type="ARBA" id="ARBA00023283"/>
    </source>
</evidence>
<dbReference type="EMBL" id="RWGY01000051">
    <property type="protein sequence ID" value="TVU04639.1"/>
    <property type="molecule type" value="Genomic_DNA"/>
</dbReference>
<keyword evidence="10 18" id="KW-1015">Disulfide bond</keyword>
<dbReference type="FunFam" id="1.10.420.10:FF:000001">
    <property type="entry name" value="Peroxidase"/>
    <property type="match status" value="1"/>
</dbReference>
<dbReference type="GO" id="GO:0046872">
    <property type="term" value="F:metal ion binding"/>
    <property type="evidence" value="ECO:0007669"/>
    <property type="project" value="UniProtKB-UniRule"/>
</dbReference>
<dbReference type="InterPro" id="IPR019793">
    <property type="entry name" value="Peroxidases_heam-ligand_BS"/>
</dbReference>
<evidence type="ECO:0000313" key="22">
    <source>
        <dbReference type="Proteomes" id="UP000324897"/>
    </source>
</evidence>
<dbReference type="PROSITE" id="PS00435">
    <property type="entry name" value="PEROXIDASE_1"/>
    <property type="match status" value="1"/>
</dbReference>
<feature type="disulfide bond" evidence="18">
    <location>
        <begin position="83"/>
        <end position="88"/>
    </location>
</feature>
<feature type="disulfide bond" evidence="18">
    <location>
        <begin position="131"/>
        <end position="310"/>
    </location>
</feature>
<feature type="binding site" evidence="16">
    <location>
        <position position="240"/>
    </location>
    <ligand>
        <name>Ca(2+)</name>
        <dbReference type="ChEBI" id="CHEBI:29108"/>
        <label>2</label>
    </ligand>
</feature>
<dbReference type="PANTHER" id="PTHR31517">
    <property type="match status" value="1"/>
</dbReference>
<feature type="active site" description="Proton acceptor" evidence="14">
    <location>
        <position position="81"/>
    </location>
</feature>
<dbReference type="Gramene" id="TVU04639">
    <property type="protein sequence ID" value="TVU04639"/>
    <property type="gene ID" value="EJB05_47765"/>
</dbReference>
<evidence type="ECO:0000259" key="20">
    <source>
        <dbReference type="PROSITE" id="PS50873"/>
    </source>
</evidence>
<comment type="similarity">
    <text evidence="3">Belongs to the peroxidase family. Ascorbate peroxidase subfamily.</text>
</comment>
<feature type="binding site" description="axial binding residue" evidence="16">
    <location>
        <position position="202"/>
    </location>
    <ligand>
        <name>heme b</name>
        <dbReference type="ChEBI" id="CHEBI:60344"/>
    </ligand>
    <ligandPart>
        <name>Fe</name>
        <dbReference type="ChEBI" id="CHEBI:18248"/>
    </ligandPart>
</feature>
<evidence type="ECO:0000256" key="7">
    <source>
        <dbReference type="ARBA" id="ARBA00022837"/>
    </source>
</evidence>
<evidence type="ECO:0000256" key="18">
    <source>
        <dbReference type="PIRSR" id="PIRSR600823-5"/>
    </source>
</evidence>
<evidence type="ECO:0000256" key="15">
    <source>
        <dbReference type="PIRSR" id="PIRSR600823-2"/>
    </source>
</evidence>
<dbReference type="GO" id="GO:0005576">
    <property type="term" value="C:extracellular region"/>
    <property type="evidence" value="ECO:0007669"/>
    <property type="project" value="UniProtKB-SubCell"/>
</dbReference>
<comment type="subcellular location">
    <subcellularLocation>
        <location evidence="2 19">Secreted</location>
    </subcellularLocation>
</comment>
<proteinExistence type="inferred from homology"/>
<dbReference type="InterPro" id="IPR033905">
    <property type="entry name" value="Secretory_peroxidase"/>
</dbReference>
<evidence type="ECO:0000256" key="9">
    <source>
        <dbReference type="ARBA" id="ARBA00023004"/>
    </source>
</evidence>
<evidence type="ECO:0000256" key="11">
    <source>
        <dbReference type="ARBA" id="ARBA00023180"/>
    </source>
</evidence>
<feature type="binding site" evidence="15">
    <location>
        <position position="171"/>
    </location>
    <ligand>
        <name>substrate</name>
    </ligand>
</feature>
<dbReference type="InterPro" id="IPR010255">
    <property type="entry name" value="Haem_peroxidase_sf"/>
</dbReference>
<dbReference type="Gene3D" id="1.10.420.10">
    <property type="entry name" value="Peroxidase, domain 2"/>
    <property type="match status" value="1"/>
</dbReference>
<evidence type="ECO:0000256" key="17">
    <source>
        <dbReference type="PIRSR" id="PIRSR600823-4"/>
    </source>
</evidence>
<dbReference type="PRINTS" id="PR00458">
    <property type="entry name" value="PEROXIDASE"/>
</dbReference>
<feature type="binding site" evidence="16">
    <location>
        <position position="237"/>
    </location>
    <ligand>
        <name>Ca(2+)</name>
        <dbReference type="ChEBI" id="CHEBI:29108"/>
        <label>2</label>
    </ligand>
</feature>
<feature type="binding site" evidence="16">
    <location>
        <position position="87"/>
    </location>
    <ligand>
        <name>Ca(2+)</name>
        <dbReference type="ChEBI" id="CHEBI:29108"/>
        <label>1</label>
    </ligand>
</feature>
<feature type="signal peptide" evidence="19">
    <location>
        <begin position="1"/>
        <end position="28"/>
    </location>
</feature>
<sequence>MKMATSTTRGTVVLIGAVLLAVSASAAAASSMLLATDDSGLSVNFHAASCPQLERIVRSAVQAARNVNVQVTAGLLRIFFHDCLPEGCDASILLEPELSTGPNQSLQKNAVDLIEAIRAQVHAACGPTVSCADIIALATRDAVALAGGPNFAMPQGRTDSLEGADDVSMLPGPDSDVGSLLTLFNSRALSDPADLVALSGGHTVGKASCGFIRNNDAFSQSLIKQCKASPSKKQSLDTITPDVFDNKYFVALKARHGVFVSDQGLADHPRTSAIVTTFAANQTAFFAQFARSFVKMGSIPGPAGEIRRNCFRPNRRVISLDMDAGSFGAVADE</sequence>
<accession>A0A5J9SZW0</accession>
<dbReference type="EC" id="1.11.1.7" evidence="19"/>
<reference evidence="21 22" key="1">
    <citation type="journal article" date="2019" name="Sci. Rep.">
        <title>A high-quality genome of Eragrostis curvula grass provides insights into Poaceae evolution and supports new strategies to enhance forage quality.</title>
        <authorList>
            <person name="Carballo J."/>
            <person name="Santos B.A.C.M."/>
            <person name="Zappacosta D."/>
            <person name="Garbus I."/>
            <person name="Selva J.P."/>
            <person name="Gallo C.A."/>
            <person name="Diaz A."/>
            <person name="Albertini E."/>
            <person name="Caccamo M."/>
            <person name="Echenique V."/>
        </authorList>
    </citation>
    <scope>NUCLEOTIDE SEQUENCE [LARGE SCALE GENOMIC DNA]</scope>
    <source>
        <strain evidence="22">cv. Victoria</strain>
        <tissue evidence="21">Leaf</tissue>
    </source>
</reference>
<feature type="binding site" evidence="16">
    <location>
        <position position="82"/>
    </location>
    <ligand>
        <name>Ca(2+)</name>
        <dbReference type="ChEBI" id="CHEBI:29108"/>
        <label>1</label>
    </ligand>
</feature>
<evidence type="ECO:0000256" key="16">
    <source>
        <dbReference type="PIRSR" id="PIRSR600823-3"/>
    </source>
</evidence>
<feature type="non-terminal residue" evidence="21">
    <location>
        <position position="1"/>
    </location>
</feature>
<evidence type="ECO:0000256" key="6">
    <source>
        <dbReference type="ARBA" id="ARBA00022723"/>
    </source>
</evidence>
<dbReference type="GO" id="GO:0140825">
    <property type="term" value="F:lactoperoxidase activity"/>
    <property type="evidence" value="ECO:0007669"/>
    <property type="project" value="UniProtKB-EC"/>
</dbReference>
<comment type="cofactor">
    <cofactor evidence="16 19">
        <name>Ca(2+)</name>
        <dbReference type="ChEBI" id="CHEBI:29108"/>
    </cofactor>
    <text evidence="16 19">Binds 2 calcium ions per subunit.</text>
</comment>
<keyword evidence="19" id="KW-0732">Signal</keyword>
<dbReference type="Pfam" id="PF00141">
    <property type="entry name" value="peroxidase"/>
    <property type="match status" value="1"/>
</dbReference>
<comment type="caution">
    <text evidence="21">The sequence shown here is derived from an EMBL/GenBank/DDBJ whole genome shotgun (WGS) entry which is preliminary data.</text>
</comment>
<dbReference type="SUPFAM" id="SSF48113">
    <property type="entry name" value="Heme-dependent peroxidases"/>
    <property type="match status" value="1"/>
</dbReference>